<feature type="region of interest" description="Disordered" evidence="6">
    <location>
        <begin position="103"/>
        <end position="122"/>
    </location>
</feature>
<evidence type="ECO:0000313" key="9">
    <source>
        <dbReference type="EMBL" id="ETA85361.1"/>
    </source>
</evidence>
<dbReference type="PATRIC" id="fig|1192560.4.peg.4370"/>
<keyword evidence="4" id="KW-0233">DNA recombination</keyword>
<evidence type="ECO:0000256" key="4">
    <source>
        <dbReference type="ARBA" id="ARBA00023172"/>
    </source>
</evidence>
<dbReference type="EMBL" id="AZGR01000162">
    <property type="protein sequence ID" value="ETA85361.1"/>
    <property type="molecule type" value="Genomic_DNA"/>
</dbReference>
<keyword evidence="3 5" id="KW-0238">DNA-binding</keyword>
<dbReference type="InterPro" id="IPR025166">
    <property type="entry name" value="Integrase_DNA_bind_dom"/>
</dbReference>
<comment type="caution">
    <text evidence="9">The sequence shown here is derived from an EMBL/GenBank/DDBJ whole genome shotgun (WGS) entry which is preliminary data.</text>
</comment>
<dbReference type="CDD" id="cd00801">
    <property type="entry name" value="INT_P4_C"/>
    <property type="match status" value="1"/>
</dbReference>
<dbReference type="Gene3D" id="1.10.150.130">
    <property type="match status" value="1"/>
</dbReference>
<dbReference type="GO" id="GO:0003677">
    <property type="term" value="F:DNA binding"/>
    <property type="evidence" value="ECO:0007669"/>
    <property type="project" value="UniProtKB-UniRule"/>
</dbReference>
<dbReference type="InterPro" id="IPR011010">
    <property type="entry name" value="DNA_brk_join_enz"/>
</dbReference>
<dbReference type="SUPFAM" id="SSF56349">
    <property type="entry name" value="DNA breaking-rejoining enzymes"/>
    <property type="match status" value="1"/>
</dbReference>
<dbReference type="Pfam" id="PF22022">
    <property type="entry name" value="Phage_int_M"/>
    <property type="match status" value="1"/>
</dbReference>
<dbReference type="InterPro" id="IPR013762">
    <property type="entry name" value="Integrase-like_cat_sf"/>
</dbReference>
<reference evidence="9 10" key="1">
    <citation type="journal article" date="2014" name="Genome Announc.">
        <title>Whole-Genome Sequencing of Salmonella enterica subsp. enterica Serovar Cubana Strains Isolated from Agricultural Sources.</title>
        <authorList>
            <person name="Benahmed F.H."/>
            <person name="Gopinath G.R."/>
            <person name="Wang H."/>
            <person name="Jean-Gilles Beaubrun J."/>
            <person name="Grim C."/>
            <person name="Cheng C.M."/>
            <person name="McClelland M."/>
            <person name="Ayers S."/>
            <person name="Abbott J."/>
            <person name="Desai P."/>
            <person name="Frye J.G."/>
            <person name="Weinstock G."/>
            <person name="Hammack T.S."/>
            <person name="Hanes D.E."/>
            <person name="Rasmussen M.A."/>
            <person name="Davidson M.K."/>
        </authorList>
    </citation>
    <scope>NUCLEOTIDE SEQUENCE [LARGE SCALE GENOMIC DNA]</scope>
    <source>
        <strain evidence="9">76814</strain>
    </source>
</reference>
<dbReference type="InterPro" id="IPR053876">
    <property type="entry name" value="Phage_int_M"/>
</dbReference>
<dbReference type="AlphaFoldDB" id="V7IJB3"/>
<feature type="compositionally biased region" description="Basic and acidic residues" evidence="6">
    <location>
        <begin position="109"/>
        <end position="119"/>
    </location>
</feature>
<dbReference type="Gene3D" id="3.30.160.390">
    <property type="entry name" value="Integrase, DNA-binding domain"/>
    <property type="match status" value="1"/>
</dbReference>
<evidence type="ECO:0000256" key="1">
    <source>
        <dbReference type="ARBA" id="ARBA00008857"/>
    </source>
</evidence>
<keyword evidence="2" id="KW-0229">DNA integration</keyword>
<organism evidence="9 10">
    <name type="scientific">Salmonella enterica subsp. enterica serovar Cubana str. 76814</name>
    <dbReference type="NCBI Taxonomy" id="1192560"/>
    <lineage>
        <taxon>Bacteria</taxon>
        <taxon>Pseudomonadati</taxon>
        <taxon>Pseudomonadota</taxon>
        <taxon>Gammaproteobacteria</taxon>
        <taxon>Enterobacterales</taxon>
        <taxon>Enterobacteriaceae</taxon>
        <taxon>Salmonella</taxon>
    </lineage>
</organism>
<dbReference type="InterPro" id="IPR044068">
    <property type="entry name" value="CB"/>
</dbReference>
<proteinExistence type="inferred from homology"/>
<feature type="domain" description="Tyr recombinase" evidence="7">
    <location>
        <begin position="227"/>
        <end position="420"/>
    </location>
</feature>
<dbReference type="InterPro" id="IPR010998">
    <property type="entry name" value="Integrase_recombinase_N"/>
</dbReference>
<dbReference type="GO" id="GO:0015074">
    <property type="term" value="P:DNA integration"/>
    <property type="evidence" value="ECO:0007669"/>
    <property type="project" value="UniProtKB-KW"/>
</dbReference>
<dbReference type="PROSITE" id="PS51898">
    <property type="entry name" value="TYR_RECOMBINASE"/>
    <property type="match status" value="1"/>
</dbReference>
<evidence type="ECO:0000259" key="8">
    <source>
        <dbReference type="PROSITE" id="PS51900"/>
    </source>
</evidence>
<dbReference type="InterPro" id="IPR050808">
    <property type="entry name" value="Phage_Integrase"/>
</dbReference>
<dbReference type="PROSITE" id="PS51900">
    <property type="entry name" value="CB"/>
    <property type="match status" value="1"/>
</dbReference>
<dbReference type="Pfam" id="PF13356">
    <property type="entry name" value="Arm-DNA-bind_3"/>
    <property type="match status" value="1"/>
</dbReference>
<accession>V7IJB3</accession>
<dbReference type="Gene3D" id="1.10.443.10">
    <property type="entry name" value="Intergrase catalytic core"/>
    <property type="match status" value="1"/>
</dbReference>
<dbReference type="HOGENOM" id="CLU_027562_0_0_6"/>
<dbReference type="InterPro" id="IPR002104">
    <property type="entry name" value="Integrase_catalytic"/>
</dbReference>
<evidence type="ECO:0000256" key="6">
    <source>
        <dbReference type="SAM" id="MobiDB-lite"/>
    </source>
</evidence>
<evidence type="ECO:0000313" key="10">
    <source>
        <dbReference type="Proteomes" id="UP000018534"/>
    </source>
</evidence>
<dbReference type="Proteomes" id="UP000018534">
    <property type="component" value="Unassembled WGS sequence"/>
</dbReference>
<dbReference type="Pfam" id="PF00589">
    <property type="entry name" value="Phage_integrase"/>
    <property type="match status" value="1"/>
</dbReference>
<evidence type="ECO:0000259" key="7">
    <source>
        <dbReference type="PROSITE" id="PS51898"/>
    </source>
</evidence>
<evidence type="ECO:0000256" key="5">
    <source>
        <dbReference type="PROSITE-ProRule" id="PRU01248"/>
    </source>
</evidence>
<evidence type="ECO:0000256" key="2">
    <source>
        <dbReference type="ARBA" id="ARBA00022908"/>
    </source>
</evidence>
<gene>
    <name evidence="9" type="ORF">A628_04726</name>
</gene>
<dbReference type="PANTHER" id="PTHR30629:SF9">
    <property type="entry name" value="PROTEIN INTB-RELATED"/>
    <property type="match status" value="1"/>
</dbReference>
<sequence length="447" mass="50288">MVLKSSVRFFDIPSFWGPVGSINSGAPAMPLTDTAIRNAKPLDKPYKLSDAQGLYLLIKPNGSKLWQLKYRFGGKEKKLAFGAYPTVTLANARKLREEARAVLSTGDDPGVKKQQEKQAKKSGNTFEEVARKWLAGNIRWTEAHAAKALRSLELHVFPLIGKIPVTDLKTADLLIPLRVAERKGNLETAARIQQRTTAIMRYAVQESLIASNPANDLTGAIAPPPKNHYPALPLEKMPELLERLEGYSGRLLTRLAVQLNLLIFIRSSELRFARWAEIDLDGAMWTIPAGREPIPGVRYSERGAKMKTPHLVPLSKQAVTVLKQLKLLSGNSELLFPGDHDPRKPMSENTINKALRVMGYDTKVDVCGHGFRTMACSALIESGRWSKDAVERQMSHQERNNVRAAYIHKAEHLDERTQMMQWWSDYLDACRQKFVAPYRYDRQVQVA</sequence>
<dbReference type="InterPro" id="IPR038488">
    <property type="entry name" value="Integrase_DNA-bd_sf"/>
</dbReference>
<dbReference type="GO" id="GO:0006310">
    <property type="term" value="P:DNA recombination"/>
    <property type="evidence" value="ECO:0007669"/>
    <property type="project" value="UniProtKB-KW"/>
</dbReference>
<evidence type="ECO:0000256" key="3">
    <source>
        <dbReference type="ARBA" id="ARBA00023125"/>
    </source>
</evidence>
<name>V7IJB3_SALET</name>
<feature type="domain" description="Core-binding (CB)" evidence="8">
    <location>
        <begin position="124"/>
        <end position="204"/>
    </location>
</feature>
<protein>
    <submittedName>
        <fullName evidence="9">Site-specific recombinase, phage integrase family</fullName>
    </submittedName>
</protein>
<dbReference type="PANTHER" id="PTHR30629">
    <property type="entry name" value="PROPHAGE INTEGRASE"/>
    <property type="match status" value="1"/>
</dbReference>
<comment type="similarity">
    <text evidence="1">Belongs to the 'phage' integrase family.</text>
</comment>